<evidence type="ECO:0000256" key="1">
    <source>
        <dbReference type="ARBA" id="ARBA00022737"/>
    </source>
</evidence>
<gene>
    <name evidence="3" type="ORF">B0J13DRAFT_620779</name>
</gene>
<dbReference type="InterPro" id="IPR056884">
    <property type="entry name" value="NPHP3-like_N"/>
</dbReference>
<dbReference type="AlphaFoldDB" id="A0A9P9F3M7"/>
<protein>
    <recommendedName>
        <fullName evidence="2">Nephrocystin 3-like N-terminal domain-containing protein</fullName>
    </recommendedName>
</protein>
<feature type="domain" description="Nephrocystin 3-like N-terminal" evidence="2">
    <location>
        <begin position="8"/>
        <end position="78"/>
    </location>
</feature>
<name>A0A9P9F3M7_9HYPO</name>
<sequence>MDADTGLIRKTARDQFDKLILQPLENIPSGARKVLAMVVIIDALDECDQDKYIRLIINLFSCMKGLQFPQLQVLITGRPELPIRLSFNAVKDASEEVVQHEIPPNVIEHDIAAFLKHEFATIKIEYNSSVSGDRQLPPDWPGVWNVQRLVDMAIPLFIFAATICCFLADWKCGNPNKKLEDTLSFQEEGQGLQLDATYLPILNKLVDCLSTKQRGEVIKQFRLVVGSIVTLWTPLSRTALGRLLNISNDTVDDQLDLLHSGPQYPIGPVSSSATTSLFPRLLSRCRKRETNLFWIG</sequence>
<evidence type="ECO:0000313" key="3">
    <source>
        <dbReference type="EMBL" id="KAH7150472.1"/>
    </source>
</evidence>
<evidence type="ECO:0000313" key="4">
    <source>
        <dbReference type="Proteomes" id="UP000717696"/>
    </source>
</evidence>
<accession>A0A9P9F3M7</accession>
<dbReference type="Pfam" id="PF24883">
    <property type="entry name" value="NPHP3_N"/>
    <property type="match status" value="1"/>
</dbReference>
<comment type="caution">
    <text evidence="3">The sequence shown here is derived from an EMBL/GenBank/DDBJ whole genome shotgun (WGS) entry which is preliminary data.</text>
</comment>
<organism evidence="3 4">
    <name type="scientific">Dactylonectria estremocensis</name>
    <dbReference type="NCBI Taxonomy" id="1079267"/>
    <lineage>
        <taxon>Eukaryota</taxon>
        <taxon>Fungi</taxon>
        <taxon>Dikarya</taxon>
        <taxon>Ascomycota</taxon>
        <taxon>Pezizomycotina</taxon>
        <taxon>Sordariomycetes</taxon>
        <taxon>Hypocreomycetidae</taxon>
        <taxon>Hypocreales</taxon>
        <taxon>Nectriaceae</taxon>
        <taxon>Dactylonectria</taxon>
    </lineage>
</organism>
<keyword evidence="4" id="KW-1185">Reference proteome</keyword>
<dbReference type="EMBL" id="JAGMUU010000006">
    <property type="protein sequence ID" value="KAH7150472.1"/>
    <property type="molecule type" value="Genomic_DNA"/>
</dbReference>
<keyword evidence="1" id="KW-0677">Repeat</keyword>
<evidence type="ECO:0000259" key="2">
    <source>
        <dbReference type="Pfam" id="PF24883"/>
    </source>
</evidence>
<proteinExistence type="predicted"/>
<reference evidence="3" key="1">
    <citation type="journal article" date="2021" name="Nat. Commun.">
        <title>Genetic determinants of endophytism in the Arabidopsis root mycobiome.</title>
        <authorList>
            <person name="Mesny F."/>
            <person name="Miyauchi S."/>
            <person name="Thiergart T."/>
            <person name="Pickel B."/>
            <person name="Atanasova L."/>
            <person name="Karlsson M."/>
            <person name="Huettel B."/>
            <person name="Barry K.W."/>
            <person name="Haridas S."/>
            <person name="Chen C."/>
            <person name="Bauer D."/>
            <person name="Andreopoulos W."/>
            <person name="Pangilinan J."/>
            <person name="LaButti K."/>
            <person name="Riley R."/>
            <person name="Lipzen A."/>
            <person name="Clum A."/>
            <person name="Drula E."/>
            <person name="Henrissat B."/>
            <person name="Kohler A."/>
            <person name="Grigoriev I.V."/>
            <person name="Martin F.M."/>
            <person name="Hacquard S."/>
        </authorList>
    </citation>
    <scope>NUCLEOTIDE SEQUENCE</scope>
    <source>
        <strain evidence="3">MPI-CAGE-AT-0021</strain>
    </source>
</reference>
<dbReference type="Proteomes" id="UP000717696">
    <property type="component" value="Unassembled WGS sequence"/>
</dbReference>
<dbReference type="OrthoDB" id="538223at2759"/>